<sequence length="570" mass="65988">MHGLMNEVTNEESNSTSTTVPNKPTVVIRKRKLRQVKSLIKSSIDKLTSETQQEQNTKKTSTNTSIDKRPFPFGHCRVCTDKATGAHYGVPTCEGCKGFFKRSILRKEKYRCYFGDKCIINSDNRNRCKSCRFQKCLKEGMSVEGVRMGRIPKSVKEKALAEHTSSSIENEDPTQLSPLPIPALTSNSNNPLSASSIVDLQIPSIDEHLFFADLDNVPIDSQLNCHTPPPLTTTTRSLTCQRYELPDNFTIDETKQEEIEDDERIVNLDPQALTNYMTNCEEYFANNVIERMKNIVQKIAHPTDCTELDYEESSFIRHLRWKMFDLSNTYNGRTRQLIERMNCMIRLEIEDFPGKSSSLHDIWAGLTDAIPFHVKNLITFAREMPAVNEIDSDDFHKIMNNRLFDFWLIKHAPLILNNESYMMLPNGLQYTRQWMNTIIGEEMVQTMFQFANKYNELNLTHEEHALIFPAVICVKDETLQDQETIRNIQYCYLYALYIQMLTTRTQSQSKAVFRSLLQIFAYLPLLNELQEKKVGSLFPPINTNHRNFSTLRRFMHDVLLLEIHDVDEQS</sequence>
<dbReference type="InterPro" id="IPR035500">
    <property type="entry name" value="NHR-like_dom_sf"/>
</dbReference>
<feature type="compositionally biased region" description="Polar residues" evidence="10">
    <location>
        <begin position="163"/>
        <end position="177"/>
    </location>
</feature>
<evidence type="ECO:0000256" key="6">
    <source>
        <dbReference type="ARBA" id="ARBA00023125"/>
    </source>
</evidence>
<gene>
    <name evidence="13" type="ORF">BJG266_LOCUS1521</name>
</gene>
<feature type="compositionally biased region" description="Low complexity" evidence="10">
    <location>
        <begin position="1"/>
        <end position="20"/>
    </location>
</feature>
<keyword evidence="8" id="KW-0675">Receptor</keyword>
<dbReference type="Proteomes" id="UP000663877">
    <property type="component" value="Unassembled WGS sequence"/>
</dbReference>
<keyword evidence="3" id="KW-0863">Zinc-finger</keyword>
<evidence type="ECO:0000256" key="8">
    <source>
        <dbReference type="ARBA" id="ARBA00023170"/>
    </source>
</evidence>
<dbReference type="FunFam" id="3.30.50.10:FF:000030">
    <property type="entry name" value="Nuclear Hormone Receptor family"/>
    <property type="match status" value="1"/>
</dbReference>
<dbReference type="SUPFAM" id="SSF57716">
    <property type="entry name" value="Glucocorticoid receptor-like (DNA-binding domain)"/>
    <property type="match status" value="1"/>
</dbReference>
<keyword evidence="9" id="KW-0539">Nucleus</keyword>
<keyword evidence="7" id="KW-0804">Transcription</keyword>
<evidence type="ECO:0000256" key="5">
    <source>
        <dbReference type="ARBA" id="ARBA00023015"/>
    </source>
</evidence>
<dbReference type="InterPro" id="IPR050234">
    <property type="entry name" value="Nuclear_hormone_rcpt_NR1"/>
</dbReference>
<proteinExistence type="inferred from homology"/>
<evidence type="ECO:0000256" key="2">
    <source>
        <dbReference type="ARBA" id="ARBA00022723"/>
    </source>
</evidence>
<organism evidence="13 14">
    <name type="scientific">Adineta steineri</name>
    <dbReference type="NCBI Taxonomy" id="433720"/>
    <lineage>
        <taxon>Eukaryota</taxon>
        <taxon>Metazoa</taxon>
        <taxon>Spiralia</taxon>
        <taxon>Gnathifera</taxon>
        <taxon>Rotifera</taxon>
        <taxon>Eurotatoria</taxon>
        <taxon>Bdelloidea</taxon>
        <taxon>Adinetida</taxon>
        <taxon>Adinetidae</taxon>
        <taxon>Adineta</taxon>
    </lineage>
</organism>
<keyword evidence="4" id="KW-0862">Zinc</keyword>
<dbReference type="PROSITE" id="PS00031">
    <property type="entry name" value="NUCLEAR_REC_DBD_1"/>
    <property type="match status" value="1"/>
</dbReference>
<dbReference type="Gene3D" id="3.30.50.10">
    <property type="entry name" value="Erythroid Transcription Factor GATA-1, subunit A"/>
    <property type="match status" value="1"/>
</dbReference>
<comment type="caution">
    <text evidence="13">The sequence shown here is derived from an EMBL/GenBank/DDBJ whole genome shotgun (WGS) entry which is preliminary data.</text>
</comment>
<evidence type="ECO:0000313" key="13">
    <source>
        <dbReference type="EMBL" id="CAF0735753.1"/>
    </source>
</evidence>
<dbReference type="PRINTS" id="PR00047">
    <property type="entry name" value="STROIDFINGER"/>
</dbReference>
<dbReference type="GO" id="GO:0004879">
    <property type="term" value="F:nuclear receptor activity"/>
    <property type="evidence" value="ECO:0007669"/>
    <property type="project" value="TreeGrafter"/>
</dbReference>
<dbReference type="GO" id="GO:0000978">
    <property type="term" value="F:RNA polymerase II cis-regulatory region sequence-specific DNA binding"/>
    <property type="evidence" value="ECO:0007669"/>
    <property type="project" value="TreeGrafter"/>
</dbReference>
<dbReference type="PANTHER" id="PTHR24082">
    <property type="entry name" value="NUCLEAR HORMONE RECEPTOR"/>
    <property type="match status" value="1"/>
</dbReference>
<dbReference type="EMBL" id="CAJNOI010000003">
    <property type="protein sequence ID" value="CAF0735753.1"/>
    <property type="molecule type" value="Genomic_DNA"/>
</dbReference>
<dbReference type="PROSITE" id="PS51030">
    <property type="entry name" value="NUCLEAR_REC_DBD_2"/>
    <property type="match status" value="1"/>
</dbReference>
<feature type="domain" description="NR LBD" evidence="12">
    <location>
        <begin position="336"/>
        <end position="559"/>
    </location>
</feature>
<evidence type="ECO:0000259" key="11">
    <source>
        <dbReference type="PROSITE" id="PS51030"/>
    </source>
</evidence>
<evidence type="ECO:0000313" key="14">
    <source>
        <dbReference type="Proteomes" id="UP000663877"/>
    </source>
</evidence>
<dbReference type="PANTHER" id="PTHR24082:SF473">
    <property type="entry name" value="ECDYSONE-INDUCED PROTEIN 75B, ISOFORM B"/>
    <property type="match status" value="1"/>
</dbReference>
<dbReference type="CDD" id="cd06916">
    <property type="entry name" value="NR_DBD_like"/>
    <property type="match status" value="1"/>
</dbReference>
<feature type="region of interest" description="Disordered" evidence="10">
    <location>
        <begin position="158"/>
        <end position="183"/>
    </location>
</feature>
<protein>
    <submittedName>
        <fullName evidence="13">Uncharacterized protein</fullName>
    </submittedName>
</protein>
<name>A0A813N9C1_9BILA</name>
<dbReference type="GO" id="GO:0000122">
    <property type="term" value="P:negative regulation of transcription by RNA polymerase II"/>
    <property type="evidence" value="ECO:0007669"/>
    <property type="project" value="TreeGrafter"/>
</dbReference>
<keyword evidence="6" id="KW-0238">DNA-binding</keyword>
<evidence type="ECO:0000256" key="4">
    <source>
        <dbReference type="ARBA" id="ARBA00022833"/>
    </source>
</evidence>
<evidence type="ECO:0000256" key="9">
    <source>
        <dbReference type="ARBA" id="ARBA00023242"/>
    </source>
</evidence>
<dbReference type="SUPFAM" id="SSF48508">
    <property type="entry name" value="Nuclear receptor ligand-binding domain"/>
    <property type="match status" value="1"/>
</dbReference>
<evidence type="ECO:0000256" key="3">
    <source>
        <dbReference type="ARBA" id="ARBA00022771"/>
    </source>
</evidence>
<dbReference type="Pfam" id="PF00105">
    <property type="entry name" value="zf-C4"/>
    <property type="match status" value="1"/>
</dbReference>
<feature type="region of interest" description="Disordered" evidence="10">
    <location>
        <begin position="45"/>
        <end position="66"/>
    </location>
</feature>
<accession>A0A813N9C1</accession>
<dbReference type="AlphaFoldDB" id="A0A813N9C1"/>
<dbReference type="InterPro" id="IPR000536">
    <property type="entry name" value="Nucl_hrmn_rcpt_lig-bd"/>
</dbReference>
<comment type="similarity">
    <text evidence="1">Belongs to the nuclear hormone receptor family.</text>
</comment>
<reference evidence="13" key="1">
    <citation type="submission" date="2021-02" db="EMBL/GenBank/DDBJ databases">
        <authorList>
            <person name="Nowell W R."/>
        </authorList>
    </citation>
    <scope>NUCLEOTIDE SEQUENCE</scope>
</reference>
<feature type="compositionally biased region" description="Polar residues" evidence="10">
    <location>
        <begin position="49"/>
        <end position="65"/>
    </location>
</feature>
<evidence type="ECO:0000256" key="7">
    <source>
        <dbReference type="ARBA" id="ARBA00023163"/>
    </source>
</evidence>
<dbReference type="Gene3D" id="1.10.565.10">
    <property type="entry name" value="Retinoid X Receptor"/>
    <property type="match status" value="1"/>
</dbReference>
<dbReference type="GO" id="GO:0030154">
    <property type="term" value="P:cell differentiation"/>
    <property type="evidence" value="ECO:0007669"/>
    <property type="project" value="TreeGrafter"/>
</dbReference>
<dbReference type="GO" id="GO:0008270">
    <property type="term" value="F:zinc ion binding"/>
    <property type="evidence" value="ECO:0007669"/>
    <property type="project" value="UniProtKB-KW"/>
</dbReference>
<keyword evidence="5" id="KW-0805">Transcription regulation</keyword>
<dbReference type="InterPro" id="IPR013088">
    <property type="entry name" value="Znf_NHR/GATA"/>
</dbReference>
<keyword evidence="2" id="KW-0479">Metal-binding</keyword>
<evidence type="ECO:0000256" key="1">
    <source>
        <dbReference type="ARBA" id="ARBA00005993"/>
    </source>
</evidence>
<feature type="region of interest" description="Disordered" evidence="10">
    <location>
        <begin position="1"/>
        <end position="23"/>
    </location>
</feature>
<dbReference type="GO" id="GO:0009755">
    <property type="term" value="P:hormone-mediated signaling pathway"/>
    <property type="evidence" value="ECO:0007669"/>
    <property type="project" value="TreeGrafter"/>
</dbReference>
<dbReference type="PROSITE" id="PS51843">
    <property type="entry name" value="NR_LBD"/>
    <property type="match status" value="1"/>
</dbReference>
<dbReference type="InterPro" id="IPR001628">
    <property type="entry name" value="Znf_hrmn_rcpt"/>
</dbReference>
<evidence type="ECO:0000256" key="10">
    <source>
        <dbReference type="SAM" id="MobiDB-lite"/>
    </source>
</evidence>
<dbReference type="SMART" id="SM00399">
    <property type="entry name" value="ZnF_C4"/>
    <property type="match status" value="1"/>
</dbReference>
<feature type="domain" description="Nuclear receptor" evidence="11">
    <location>
        <begin position="73"/>
        <end position="148"/>
    </location>
</feature>
<dbReference type="GO" id="GO:0045944">
    <property type="term" value="P:positive regulation of transcription by RNA polymerase II"/>
    <property type="evidence" value="ECO:0007669"/>
    <property type="project" value="TreeGrafter"/>
</dbReference>
<evidence type="ECO:0000259" key="12">
    <source>
        <dbReference type="PROSITE" id="PS51843"/>
    </source>
</evidence>